<evidence type="ECO:0000313" key="1">
    <source>
        <dbReference type="EMBL" id="RDB30659.1"/>
    </source>
</evidence>
<protein>
    <submittedName>
        <fullName evidence="1">Uncharacterized protein</fullName>
    </submittedName>
</protein>
<proteinExistence type="predicted"/>
<comment type="caution">
    <text evidence="1">The sequence shown here is derived from an EMBL/GenBank/DDBJ whole genome shotgun (WGS) entry which is preliminary data.</text>
</comment>
<gene>
    <name evidence="1" type="ORF">Hypma_005780</name>
</gene>
<dbReference type="EMBL" id="LUEZ02000004">
    <property type="protein sequence ID" value="RDB30659.1"/>
    <property type="molecule type" value="Genomic_DNA"/>
</dbReference>
<organism evidence="1 2">
    <name type="scientific">Hypsizygus marmoreus</name>
    <name type="common">White beech mushroom</name>
    <name type="synonym">Agaricus marmoreus</name>
    <dbReference type="NCBI Taxonomy" id="39966"/>
    <lineage>
        <taxon>Eukaryota</taxon>
        <taxon>Fungi</taxon>
        <taxon>Dikarya</taxon>
        <taxon>Basidiomycota</taxon>
        <taxon>Agaricomycotina</taxon>
        <taxon>Agaricomycetes</taxon>
        <taxon>Agaricomycetidae</taxon>
        <taxon>Agaricales</taxon>
        <taxon>Tricholomatineae</taxon>
        <taxon>Lyophyllaceae</taxon>
        <taxon>Hypsizygus</taxon>
    </lineage>
</organism>
<sequence length="383" mass="43680">MLATEREASEVASAVNSICLKAWFEELLKTDKTELEIIIGELVNVAKISQAALEEARASLPSVSAVQWASFATRFHLNMDPNLIFFEIGRYETPVYRLPPSFHKQIIRMSWWTQDAYRERVDQFDVAGRLRLLDPYIVPVLALFEGRLVDKHNQVLSGKAYPTGRDVPHKVCMMAGAMFIIVGTNQLYRENDAARIFLELFALAECNIQQKFEGLRVYGLLTDSSRFEFYSYNPATSRFYLDQQIIVSIKRDEQAMSMIKVTNKIFSVMFTAYLDGLRSVDQADEDEQIKQWLITSPTTEKQKLTDPCRTALELAEQSQAQFMEHAGTIRALERKSKKALLLLSSSVRSIPRESLYTVEDEPADLEALAHYLVTKEYEEASGT</sequence>
<dbReference type="AlphaFoldDB" id="A0A369K7R1"/>
<dbReference type="InParanoid" id="A0A369K7R1"/>
<dbReference type="OrthoDB" id="3248548at2759"/>
<reference evidence="1" key="1">
    <citation type="submission" date="2018-04" db="EMBL/GenBank/DDBJ databases">
        <title>Whole genome sequencing of Hypsizygus marmoreus.</title>
        <authorList>
            <person name="Choi I.-G."/>
            <person name="Min B."/>
            <person name="Kim J.-G."/>
            <person name="Kim S."/>
            <person name="Oh Y.-L."/>
            <person name="Kong W.-S."/>
            <person name="Park H."/>
            <person name="Jeong J."/>
            <person name="Song E.-S."/>
        </authorList>
    </citation>
    <scope>NUCLEOTIDE SEQUENCE [LARGE SCALE GENOMIC DNA]</scope>
    <source>
        <strain evidence="1">51987-8</strain>
    </source>
</reference>
<keyword evidence="2" id="KW-1185">Reference proteome</keyword>
<name>A0A369K7R1_HYPMA</name>
<accession>A0A369K7R1</accession>
<dbReference type="Proteomes" id="UP000076154">
    <property type="component" value="Unassembled WGS sequence"/>
</dbReference>
<evidence type="ECO:0000313" key="2">
    <source>
        <dbReference type="Proteomes" id="UP000076154"/>
    </source>
</evidence>